<dbReference type="InterPro" id="IPR000673">
    <property type="entry name" value="Sig_transdc_resp-reg_Me-estase"/>
</dbReference>
<evidence type="ECO:0000256" key="1">
    <source>
        <dbReference type="ARBA" id="ARBA00022801"/>
    </source>
</evidence>
<dbReference type="SUPFAM" id="SSF52172">
    <property type="entry name" value="CheY-like"/>
    <property type="match status" value="1"/>
</dbReference>
<name>F0SG52_RUBBR</name>
<sequence>MNNQPIKVLIVDDSAVIRGLLAKALVRDAEIEVVGTAMHGDAALSWLKDRPADVVILDVEMPVMDGLETLKQLREQHPEIRVIMASSLTSSGAKTSMIALSLGADACIAKPTAGSASEAMQTVAGELIPLVKGLCGRGPARPSPPPPAVANTFLPTVRKKDSIAPPKLLVIGSSTGGPNALNRVLTDLGRDFKIPTLIVQHMPPMFTGMMARHLQSDVGRPVKEAEAGEKLQQGVTYVAPGDFHMQLEENSDGMSLSLNQDPVEHYCRPSVNPLFRSAARLAGPRTLAVMLTGMGSDGFEGTRDIVAQGGYVLAQDEASSVVWGMPGSIVNAGMAHEVLPLQEIGSRIINLCSTATSRARMECS</sequence>
<dbReference type="GO" id="GO:0000156">
    <property type="term" value="F:phosphorelay response regulator activity"/>
    <property type="evidence" value="ECO:0007669"/>
    <property type="project" value="InterPro"/>
</dbReference>
<comment type="catalytic activity">
    <reaction evidence="3">
        <text>L-glutaminyl-[protein] + H2O = L-glutamyl-[protein] + NH4(+)</text>
        <dbReference type="Rhea" id="RHEA:16441"/>
        <dbReference type="Rhea" id="RHEA-COMP:10207"/>
        <dbReference type="Rhea" id="RHEA-COMP:10208"/>
        <dbReference type="ChEBI" id="CHEBI:15377"/>
        <dbReference type="ChEBI" id="CHEBI:28938"/>
        <dbReference type="ChEBI" id="CHEBI:29973"/>
        <dbReference type="ChEBI" id="CHEBI:30011"/>
        <dbReference type="EC" id="3.5.1.44"/>
    </reaction>
</comment>
<dbReference type="RefSeq" id="WP_013628121.1">
    <property type="nucleotide sequence ID" value="NC_015174.1"/>
</dbReference>
<keyword evidence="3" id="KW-0963">Cytoplasm</keyword>
<evidence type="ECO:0000313" key="9">
    <source>
        <dbReference type="Proteomes" id="UP000006860"/>
    </source>
</evidence>
<dbReference type="InterPro" id="IPR008248">
    <property type="entry name" value="CheB-like"/>
</dbReference>
<feature type="domain" description="CheB-type methylesterase" evidence="7">
    <location>
        <begin position="162"/>
        <end position="355"/>
    </location>
</feature>
<feature type="active site" evidence="3 4">
    <location>
        <position position="201"/>
    </location>
</feature>
<dbReference type="PROSITE" id="PS50110">
    <property type="entry name" value="RESPONSE_REGULATORY"/>
    <property type="match status" value="1"/>
</dbReference>
<dbReference type="GO" id="GO:0005737">
    <property type="term" value="C:cytoplasm"/>
    <property type="evidence" value="ECO:0007669"/>
    <property type="project" value="UniProtKB-SubCell"/>
</dbReference>
<evidence type="ECO:0000256" key="4">
    <source>
        <dbReference type="PROSITE-ProRule" id="PRU00050"/>
    </source>
</evidence>
<dbReference type="InterPro" id="IPR001789">
    <property type="entry name" value="Sig_transdc_resp-reg_receiver"/>
</dbReference>
<feature type="active site" evidence="3 4">
    <location>
        <position position="174"/>
    </location>
</feature>
<protein>
    <recommendedName>
        <fullName evidence="3">Protein-glutamate methylesterase/protein-glutamine glutaminase</fullName>
        <ecNumber evidence="3">3.1.1.61</ecNumber>
        <ecNumber evidence="3">3.5.1.44</ecNumber>
    </recommendedName>
</protein>
<dbReference type="OrthoDB" id="9793421at2"/>
<keyword evidence="9" id="KW-1185">Reference proteome</keyword>
<feature type="modified residue" description="4-aspartylphosphate" evidence="3 5">
    <location>
        <position position="58"/>
    </location>
</feature>
<comment type="subcellular location">
    <subcellularLocation>
        <location evidence="3">Cytoplasm</location>
    </subcellularLocation>
</comment>
<evidence type="ECO:0000259" key="7">
    <source>
        <dbReference type="PROSITE" id="PS50122"/>
    </source>
</evidence>
<dbReference type="Proteomes" id="UP000006860">
    <property type="component" value="Chromosome"/>
</dbReference>
<dbReference type="EC" id="3.1.1.61" evidence="3"/>
<dbReference type="SMART" id="SM00448">
    <property type="entry name" value="REC"/>
    <property type="match status" value="1"/>
</dbReference>
<dbReference type="HAMAP" id="MF_00099">
    <property type="entry name" value="CheB_chemtxs"/>
    <property type="match status" value="1"/>
</dbReference>
<reference evidence="9" key="1">
    <citation type="submission" date="2011-02" db="EMBL/GenBank/DDBJ databases">
        <title>The complete genome of Planctomyces brasiliensis DSM 5305.</title>
        <authorList>
            <person name="Lucas S."/>
            <person name="Copeland A."/>
            <person name="Lapidus A."/>
            <person name="Bruce D."/>
            <person name="Goodwin L."/>
            <person name="Pitluck S."/>
            <person name="Kyrpides N."/>
            <person name="Mavromatis K."/>
            <person name="Pagani I."/>
            <person name="Ivanova N."/>
            <person name="Ovchinnikova G."/>
            <person name="Lu M."/>
            <person name="Detter J.C."/>
            <person name="Han C."/>
            <person name="Land M."/>
            <person name="Hauser L."/>
            <person name="Markowitz V."/>
            <person name="Cheng J.-F."/>
            <person name="Hugenholtz P."/>
            <person name="Woyke T."/>
            <person name="Wu D."/>
            <person name="Tindall B."/>
            <person name="Pomrenke H.G."/>
            <person name="Brambilla E."/>
            <person name="Klenk H.-P."/>
            <person name="Eisen J.A."/>
        </authorList>
    </citation>
    <scope>NUCLEOTIDE SEQUENCE [LARGE SCALE GENOMIC DNA]</scope>
    <source>
        <strain evidence="9">ATCC 49424 / DSM 5305 / JCM 21570 / NBRC 103401 / IFAM 1448</strain>
    </source>
</reference>
<evidence type="ECO:0000313" key="8">
    <source>
        <dbReference type="EMBL" id="ADY59394.1"/>
    </source>
</evidence>
<dbReference type="HOGENOM" id="CLU_000445_51_0_0"/>
<evidence type="ECO:0000256" key="5">
    <source>
        <dbReference type="PROSITE-ProRule" id="PRU00169"/>
    </source>
</evidence>
<evidence type="ECO:0000256" key="3">
    <source>
        <dbReference type="HAMAP-Rule" id="MF_00099"/>
    </source>
</evidence>
<dbReference type="GO" id="GO:0006935">
    <property type="term" value="P:chemotaxis"/>
    <property type="evidence" value="ECO:0007669"/>
    <property type="project" value="UniProtKB-UniRule"/>
</dbReference>
<feature type="active site" evidence="3 4">
    <location>
        <position position="297"/>
    </location>
</feature>
<dbReference type="STRING" id="756272.Plabr_1784"/>
<dbReference type="EC" id="3.5.1.44" evidence="3"/>
<dbReference type="Gene3D" id="3.40.50.180">
    <property type="entry name" value="Methylesterase CheB, C-terminal domain"/>
    <property type="match status" value="1"/>
</dbReference>
<dbReference type="PIRSF" id="PIRSF000876">
    <property type="entry name" value="RR_chemtxs_CheB"/>
    <property type="match status" value="1"/>
</dbReference>
<comment type="function">
    <text evidence="3">Involved in chemotaxis. Part of a chemotaxis signal transduction system that modulates chemotaxis in response to various stimuli. Catalyzes the demethylation of specific methylglutamate residues introduced into the chemoreceptors (methyl-accepting chemotaxis proteins or MCP) by CheR. Also mediates the irreversible deamidation of specific glutamine residues to glutamic acid.</text>
</comment>
<dbReference type="Gene3D" id="3.40.50.2300">
    <property type="match status" value="1"/>
</dbReference>
<comment type="domain">
    <text evidence="3">Contains a C-terminal catalytic domain, and an N-terminal region which modulates catalytic activity.</text>
</comment>
<keyword evidence="1 3" id="KW-0378">Hydrolase</keyword>
<dbReference type="EMBL" id="CP002546">
    <property type="protein sequence ID" value="ADY59394.1"/>
    <property type="molecule type" value="Genomic_DNA"/>
</dbReference>
<evidence type="ECO:0000256" key="2">
    <source>
        <dbReference type="ARBA" id="ARBA00048267"/>
    </source>
</evidence>
<comment type="catalytic activity">
    <reaction evidence="2 3">
        <text>[protein]-L-glutamate 5-O-methyl ester + H2O = L-glutamyl-[protein] + methanol + H(+)</text>
        <dbReference type="Rhea" id="RHEA:23236"/>
        <dbReference type="Rhea" id="RHEA-COMP:10208"/>
        <dbReference type="Rhea" id="RHEA-COMP:10311"/>
        <dbReference type="ChEBI" id="CHEBI:15377"/>
        <dbReference type="ChEBI" id="CHEBI:15378"/>
        <dbReference type="ChEBI" id="CHEBI:17790"/>
        <dbReference type="ChEBI" id="CHEBI:29973"/>
        <dbReference type="ChEBI" id="CHEBI:82795"/>
        <dbReference type="EC" id="3.1.1.61"/>
    </reaction>
</comment>
<keyword evidence="3 4" id="KW-0145">Chemotaxis</keyword>
<dbReference type="Pfam" id="PF01339">
    <property type="entry name" value="CheB_methylest"/>
    <property type="match status" value="1"/>
</dbReference>
<comment type="similarity">
    <text evidence="3">Belongs to the CheB family.</text>
</comment>
<dbReference type="Pfam" id="PF00072">
    <property type="entry name" value="Response_reg"/>
    <property type="match status" value="1"/>
</dbReference>
<dbReference type="AlphaFoldDB" id="F0SG52"/>
<dbReference type="InterPro" id="IPR011006">
    <property type="entry name" value="CheY-like_superfamily"/>
</dbReference>
<comment type="PTM">
    <text evidence="3">Phosphorylated by CheA. Phosphorylation of the N-terminal regulatory domain activates the methylesterase activity.</text>
</comment>
<organism evidence="8 9">
    <name type="scientific">Rubinisphaera brasiliensis (strain ATCC 49424 / DSM 5305 / JCM 21570 / IAM 15109 / NBRC 103401 / IFAM 1448)</name>
    <name type="common">Planctomyces brasiliensis</name>
    <dbReference type="NCBI Taxonomy" id="756272"/>
    <lineage>
        <taxon>Bacteria</taxon>
        <taxon>Pseudomonadati</taxon>
        <taxon>Planctomycetota</taxon>
        <taxon>Planctomycetia</taxon>
        <taxon>Planctomycetales</taxon>
        <taxon>Planctomycetaceae</taxon>
        <taxon>Rubinisphaera</taxon>
    </lineage>
</organism>
<gene>
    <name evidence="3" type="primary">cheB</name>
    <name evidence="8" type="ordered locus">Plabr_1784</name>
</gene>
<evidence type="ECO:0000259" key="6">
    <source>
        <dbReference type="PROSITE" id="PS50110"/>
    </source>
</evidence>
<dbReference type="CDD" id="cd17541">
    <property type="entry name" value="REC_CheB-like"/>
    <property type="match status" value="1"/>
</dbReference>
<dbReference type="KEGG" id="pbs:Plabr_1784"/>
<dbReference type="PANTHER" id="PTHR42872:SF3">
    <property type="entry name" value="PROTEIN-GLUTAMATE METHYLESTERASE_PROTEIN-GLUTAMINE GLUTAMINASE 1"/>
    <property type="match status" value="1"/>
</dbReference>
<dbReference type="GO" id="GO:0008984">
    <property type="term" value="F:protein-glutamate methylesterase activity"/>
    <property type="evidence" value="ECO:0007669"/>
    <property type="project" value="UniProtKB-UniRule"/>
</dbReference>
<feature type="domain" description="Response regulatory" evidence="6">
    <location>
        <begin position="7"/>
        <end position="125"/>
    </location>
</feature>
<dbReference type="InterPro" id="IPR035909">
    <property type="entry name" value="CheB_C"/>
</dbReference>
<dbReference type="GO" id="GO:0050568">
    <property type="term" value="F:protein-glutamine glutaminase activity"/>
    <property type="evidence" value="ECO:0007669"/>
    <property type="project" value="UniProtKB-UniRule"/>
</dbReference>
<proteinExistence type="inferred from homology"/>
<dbReference type="PROSITE" id="PS50122">
    <property type="entry name" value="CHEB"/>
    <property type="match status" value="1"/>
</dbReference>
<dbReference type="SUPFAM" id="SSF52738">
    <property type="entry name" value="Methylesterase CheB, C-terminal domain"/>
    <property type="match status" value="1"/>
</dbReference>
<dbReference type="PANTHER" id="PTHR42872">
    <property type="entry name" value="PROTEIN-GLUTAMATE METHYLESTERASE/PROTEIN-GLUTAMINE GLUTAMINASE"/>
    <property type="match status" value="1"/>
</dbReference>
<dbReference type="eggNOG" id="COG2201">
    <property type="taxonomic scope" value="Bacteria"/>
</dbReference>
<dbReference type="CDD" id="cd16432">
    <property type="entry name" value="CheB_Rec"/>
    <property type="match status" value="1"/>
</dbReference>
<dbReference type="NCBIfam" id="NF001965">
    <property type="entry name" value="PRK00742.1"/>
    <property type="match status" value="1"/>
</dbReference>
<accession>F0SG52</accession>
<keyword evidence="3 5" id="KW-0597">Phosphoprotein</keyword>